<keyword evidence="2" id="KW-0813">Transport</keyword>
<keyword evidence="9" id="KW-0732">Signal</keyword>
<comment type="caution">
    <text evidence="11">The sequence shown here is derived from an EMBL/GenBank/DDBJ whole genome shotgun (WGS) entry which is preliminary data.</text>
</comment>
<evidence type="ECO:0000256" key="2">
    <source>
        <dbReference type="ARBA" id="ARBA00022448"/>
    </source>
</evidence>
<proteinExistence type="predicted"/>
<dbReference type="PANTHER" id="PTHR33751">
    <property type="entry name" value="CBB3-TYPE CYTOCHROME C OXIDASE SUBUNIT FIXP"/>
    <property type="match status" value="1"/>
</dbReference>
<dbReference type="InterPro" id="IPR008168">
    <property type="entry name" value="Cyt_C_IC"/>
</dbReference>
<reference evidence="11 12" key="1">
    <citation type="submission" date="2024-07" db="EMBL/GenBank/DDBJ databases">
        <title>Uliginosibacterium paludis KCTC:42655.</title>
        <authorList>
            <person name="Kim M.K."/>
        </authorList>
    </citation>
    <scope>NUCLEOTIDE SEQUENCE [LARGE SCALE GENOMIC DNA]</scope>
    <source>
        <strain evidence="11 12">KCTC 42655</strain>
    </source>
</reference>
<evidence type="ECO:0000256" key="7">
    <source>
        <dbReference type="ARBA" id="ARBA00023004"/>
    </source>
</evidence>
<dbReference type="RefSeq" id="WP_345926593.1">
    <property type="nucleotide sequence ID" value="NZ_JBDIVF010000003.1"/>
</dbReference>
<evidence type="ECO:0000256" key="9">
    <source>
        <dbReference type="SAM" id="SignalP"/>
    </source>
</evidence>
<dbReference type="Gene3D" id="1.10.760.10">
    <property type="entry name" value="Cytochrome c-like domain"/>
    <property type="match status" value="2"/>
</dbReference>
<dbReference type="InterPro" id="IPR050597">
    <property type="entry name" value="Cytochrome_c_Oxidase_Subunit"/>
</dbReference>
<protein>
    <submittedName>
        <fullName evidence="11">C-type cytochrome</fullName>
    </submittedName>
</protein>
<dbReference type="PANTHER" id="PTHR33751:SF9">
    <property type="entry name" value="CYTOCHROME C4"/>
    <property type="match status" value="1"/>
</dbReference>
<dbReference type="InterPro" id="IPR009056">
    <property type="entry name" value="Cyt_c-like_dom"/>
</dbReference>
<dbReference type="PRINTS" id="PR00605">
    <property type="entry name" value="CYTCHROMECIC"/>
</dbReference>
<keyword evidence="3 8" id="KW-0349">Heme</keyword>
<keyword evidence="12" id="KW-1185">Reference proteome</keyword>
<dbReference type="PIRSF" id="PIRSF000005">
    <property type="entry name" value="Cytochrome_c4"/>
    <property type="match status" value="1"/>
</dbReference>
<feature type="signal peptide" evidence="9">
    <location>
        <begin position="1"/>
        <end position="19"/>
    </location>
</feature>
<keyword evidence="7 8" id="KW-0408">Iron</keyword>
<dbReference type="EMBL" id="JBEWLZ010000001">
    <property type="protein sequence ID" value="MET1488458.1"/>
    <property type="molecule type" value="Genomic_DNA"/>
</dbReference>
<keyword evidence="5" id="KW-0574">Periplasm</keyword>
<evidence type="ECO:0000313" key="11">
    <source>
        <dbReference type="EMBL" id="MET1488458.1"/>
    </source>
</evidence>
<organism evidence="11 12">
    <name type="scientific">Uliginosibacterium paludis</name>
    <dbReference type="NCBI Taxonomy" id="1615952"/>
    <lineage>
        <taxon>Bacteria</taxon>
        <taxon>Pseudomonadati</taxon>
        <taxon>Pseudomonadota</taxon>
        <taxon>Betaproteobacteria</taxon>
        <taxon>Rhodocyclales</taxon>
        <taxon>Zoogloeaceae</taxon>
        <taxon>Uliginosibacterium</taxon>
    </lineage>
</organism>
<accession>A0ABV2CKP3</accession>
<keyword evidence="6" id="KW-0249">Electron transport</keyword>
<dbReference type="Proteomes" id="UP001548590">
    <property type="component" value="Unassembled WGS sequence"/>
</dbReference>
<evidence type="ECO:0000259" key="10">
    <source>
        <dbReference type="PROSITE" id="PS51007"/>
    </source>
</evidence>
<evidence type="ECO:0000256" key="3">
    <source>
        <dbReference type="ARBA" id="ARBA00022617"/>
    </source>
</evidence>
<evidence type="ECO:0000256" key="4">
    <source>
        <dbReference type="ARBA" id="ARBA00022723"/>
    </source>
</evidence>
<dbReference type="SUPFAM" id="SSF46626">
    <property type="entry name" value="Cytochrome c"/>
    <property type="match status" value="2"/>
</dbReference>
<dbReference type="InterPro" id="IPR036909">
    <property type="entry name" value="Cyt_c-like_dom_sf"/>
</dbReference>
<dbReference type="PROSITE" id="PS51007">
    <property type="entry name" value="CYTC"/>
    <property type="match status" value="2"/>
</dbReference>
<sequence length="210" mass="22195">MIARISVLTLALTASSVFAQAGAPQPDSARAKQIAETVCAACHGADGNSAAPTFPKIAGQHEQYLLKQLHNFKAAEGKPAERVNASMAPMVATLTDADMKGLAKYFSQQKLKPEFAKNMASMEAGRKLWRSGNAATGVPACAGCHGPSGRGMPAQYPQVSGQYADYIEAQLKAFRSGERANDPNSMMRGFASRLTDAEIKAVSDYAAGLR</sequence>
<feature type="chain" id="PRO_5045728527" evidence="9">
    <location>
        <begin position="20"/>
        <end position="210"/>
    </location>
</feature>
<dbReference type="InterPro" id="IPR024167">
    <property type="entry name" value="Cytochrome_c4-like"/>
</dbReference>
<name>A0ABV2CKP3_9RHOO</name>
<keyword evidence="4 8" id="KW-0479">Metal-binding</keyword>
<evidence type="ECO:0000256" key="1">
    <source>
        <dbReference type="ARBA" id="ARBA00004418"/>
    </source>
</evidence>
<evidence type="ECO:0000256" key="8">
    <source>
        <dbReference type="PROSITE-ProRule" id="PRU00433"/>
    </source>
</evidence>
<feature type="domain" description="Cytochrome c" evidence="10">
    <location>
        <begin position="26"/>
        <end position="110"/>
    </location>
</feature>
<dbReference type="Pfam" id="PF00034">
    <property type="entry name" value="Cytochrom_C"/>
    <property type="match status" value="2"/>
</dbReference>
<feature type="domain" description="Cytochrome c" evidence="10">
    <location>
        <begin position="120"/>
        <end position="210"/>
    </location>
</feature>
<comment type="subcellular location">
    <subcellularLocation>
        <location evidence="1">Periplasm</location>
    </subcellularLocation>
</comment>
<evidence type="ECO:0000313" key="12">
    <source>
        <dbReference type="Proteomes" id="UP001548590"/>
    </source>
</evidence>
<gene>
    <name evidence="11" type="ORF">ABVT11_01365</name>
</gene>
<evidence type="ECO:0000256" key="6">
    <source>
        <dbReference type="ARBA" id="ARBA00022982"/>
    </source>
</evidence>
<evidence type="ECO:0000256" key="5">
    <source>
        <dbReference type="ARBA" id="ARBA00022764"/>
    </source>
</evidence>